<evidence type="ECO:0000256" key="9">
    <source>
        <dbReference type="ARBA" id="ARBA00023139"/>
    </source>
</evidence>
<dbReference type="InterPro" id="IPR002110">
    <property type="entry name" value="Ankyrin_rpt"/>
</dbReference>
<evidence type="ECO:0000256" key="6">
    <source>
        <dbReference type="ARBA" id="ARBA00022989"/>
    </source>
</evidence>
<evidence type="ECO:0000256" key="3">
    <source>
        <dbReference type="ARBA" id="ARBA00010104"/>
    </source>
</evidence>
<name>A0A165FZ83_XYLHT</name>
<keyword evidence="9" id="KW-0564">Palmitate</keyword>
<dbReference type="SUPFAM" id="SSF48403">
    <property type="entry name" value="Ankyrin repeat"/>
    <property type="match status" value="1"/>
</dbReference>
<keyword evidence="8 13" id="KW-0472">Membrane</keyword>
<keyword evidence="13" id="KW-0012">Acyltransferase</keyword>
<comment type="function">
    <text evidence="1">Palmitoyltransferase specific for casein kinase 1.</text>
</comment>
<comment type="subcellular location">
    <subcellularLocation>
        <location evidence="2">Early endosome membrane</location>
        <topology evidence="2">Multi-pass membrane protein</topology>
    </subcellularLocation>
</comment>
<comment type="similarity">
    <text evidence="3">Belongs to the DHHC palmitoyltransferase family. AKR/ZDHHC17 subfamily.</text>
</comment>
<feature type="region of interest" description="Disordered" evidence="14">
    <location>
        <begin position="479"/>
        <end position="536"/>
    </location>
</feature>
<proteinExistence type="inferred from homology"/>
<evidence type="ECO:0000256" key="5">
    <source>
        <dbReference type="ARBA" id="ARBA00022737"/>
    </source>
</evidence>
<evidence type="ECO:0000256" key="1">
    <source>
        <dbReference type="ARBA" id="ARBA00002100"/>
    </source>
</evidence>
<feature type="domain" description="Palmitoyltransferase DHHC" evidence="15">
    <location>
        <begin position="317"/>
        <end position="453"/>
    </location>
</feature>
<dbReference type="PANTHER" id="PTHR24161:SF85">
    <property type="entry name" value="PALMITOYLTRANSFERASE HIP14"/>
    <property type="match status" value="1"/>
</dbReference>
<dbReference type="Proteomes" id="UP000076632">
    <property type="component" value="Unassembled WGS sequence"/>
</dbReference>
<keyword evidence="17" id="KW-1185">Reference proteome</keyword>
<dbReference type="PANTHER" id="PTHR24161">
    <property type="entry name" value="ANK_REP_REGION DOMAIN-CONTAINING PROTEIN-RELATED"/>
    <property type="match status" value="1"/>
</dbReference>
<gene>
    <name evidence="16" type="ORF">L228DRAFT_155743</name>
</gene>
<dbReference type="GO" id="GO:0019706">
    <property type="term" value="F:protein-cysteine S-palmitoyltransferase activity"/>
    <property type="evidence" value="ECO:0007669"/>
    <property type="project" value="UniProtKB-EC"/>
</dbReference>
<keyword evidence="7 12" id="KW-0040">ANK repeat</keyword>
<evidence type="ECO:0000256" key="11">
    <source>
        <dbReference type="ARBA" id="ARBA00048048"/>
    </source>
</evidence>
<dbReference type="FunCoup" id="A0A165FZ83">
    <property type="interactions" value="596"/>
</dbReference>
<feature type="compositionally biased region" description="Low complexity" evidence="14">
    <location>
        <begin position="483"/>
        <end position="509"/>
    </location>
</feature>
<evidence type="ECO:0000313" key="16">
    <source>
        <dbReference type="EMBL" id="KZF21557.1"/>
    </source>
</evidence>
<dbReference type="PROSITE" id="PS50216">
    <property type="entry name" value="DHHC"/>
    <property type="match status" value="1"/>
</dbReference>
<evidence type="ECO:0000256" key="12">
    <source>
        <dbReference type="PROSITE-ProRule" id="PRU00023"/>
    </source>
</evidence>
<dbReference type="Gene3D" id="1.25.40.20">
    <property type="entry name" value="Ankyrin repeat-containing domain"/>
    <property type="match status" value="1"/>
</dbReference>
<dbReference type="AlphaFoldDB" id="A0A165FZ83"/>
<evidence type="ECO:0000256" key="8">
    <source>
        <dbReference type="ARBA" id="ARBA00023136"/>
    </source>
</evidence>
<feature type="transmembrane region" description="Helical" evidence="13">
    <location>
        <begin position="238"/>
        <end position="256"/>
    </location>
</feature>
<dbReference type="SMART" id="SM00248">
    <property type="entry name" value="ANK"/>
    <property type="match status" value="4"/>
</dbReference>
<evidence type="ECO:0000256" key="2">
    <source>
        <dbReference type="ARBA" id="ARBA00004520"/>
    </source>
</evidence>
<dbReference type="EC" id="2.3.1.225" evidence="13"/>
<feature type="repeat" description="ANK" evidence="12">
    <location>
        <begin position="61"/>
        <end position="93"/>
    </location>
</feature>
<evidence type="ECO:0000259" key="15">
    <source>
        <dbReference type="Pfam" id="PF01529"/>
    </source>
</evidence>
<comment type="domain">
    <text evidence="13">The DHHC domain is required for palmitoyltransferase activity.</text>
</comment>
<keyword evidence="6 13" id="KW-1133">Transmembrane helix</keyword>
<dbReference type="InParanoid" id="A0A165FZ83"/>
<dbReference type="GeneID" id="28894469"/>
<dbReference type="PROSITE" id="PS50088">
    <property type="entry name" value="ANK_REPEAT"/>
    <property type="match status" value="1"/>
</dbReference>
<feature type="transmembrane region" description="Helical" evidence="13">
    <location>
        <begin position="176"/>
        <end position="193"/>
    </location>
</feature>
<keyword evidence="10" id="KW-0449">Lipoprotein</keyword>
<dbReference type="InterPro" id="IPR001594">
    <property type="entry name" value="Palmitoyltrfase_DHHC"/>
</dbReference>
<feature type="transmembrane region" description="Helical" evidence="13">
    <location>
        <begin position="415"/>
        <end position="436"/>
    </location>
</feature>
<dbReference type="Pfam" id="PF01529">
    <property type="entry name" value="DHHC"/>
    <property type="match status" value="1"/>
</dbReference>
<dbReference type="Pfam" id="PF12796">
    <property type="entry name" value="Ank_2"/>
    <property type="match status" value="1"/>
</dbReference>
<dbReference type="InterPro" id="IPR036770">
    <property type="entry name" value="Ankyrin_rpt-contain_sf"/>
</dbReference>
<dbReference type="OMA" id="RECQSHS"/>
<organism evidence="16 17">
    <name type="scientific">Xylona heveae (strain CBS 132557 / TC161)</name>
    <dbReference type="NCBI Taxonomy" id="1328760"/>
    <lineage>
        <taxon>Eukaryota</taxon>
        <taxon>Fungi</taxon>
        <taxon>Dikarya</taxon>
        <taxon>Ascomycota</taxon>
        <taxon>Pezizomycotina</taxon>
        <taxon>Xylonomycetes</taxon>
        <taxon>Xylonales</taxon>
        <taxon>Xylonaceae</taxon>
        <taxon>Xylona</taxon>
    </lineage>
</organism>
<evidence type="ECO:0000256" key="7">
    <source>
        <dbReference type="ARBA" id="ARBA00023043"/>
    </source>
</evidence>
<evidence type="ECO:0000256" key="14">
    <source>
        <dbReference type="SAM" id="MobiDB-lite"/>
    </source>
</evidence>
<feature type="transmembrane region" description="Helical" evidence="13">
    <location>
        <begin position="268"/>
        <end position="287"/>
    </location>
</feature>
<evidence type="ECO:0000256" key="13">
    <source>
        <dbReference type="RuleBase" id="RU079119"/>
    </source>
</evidence>
<keyword evidence="5" id="KW-0677">Repeat</keyword>
<feature type="transmembrane region" description="Helical" evidence="13">
    <location>
        <begin position="366"/>
        <end position="388"/>
    </location>
</feature>
<dbReference type="GO" id="GO:0031901">
    <property type="term" value="C:early endosome membrane"/>
    <property type="evidence" value="ECO:0007669"/>
    <property type="project" value="UniProtKB-SubCell"/>
</dbReference>
<evidence type="ECO:0000256" key="4">
    <source>
        <dbReference type="ARBA" id="ARBA00022692"/>
    </source>
</evidence>
<feature type="transmembrane region" description="Helical" evidence="13">
    <location>
        <begin position="199"/>
        <end position="218"/>
    </location>
</feature>
<accession>A0A165FZ83</accession>
<sequence length="642" mass="71301">MWAVQRCHYYVVHLLLQHGADPLLTDNQGFNMLHLATFDGNVFLLLVVLHQSIPVDVPDAHGHTALMWAAYNGYPAVVDLFLRWGANVYATDETGMTALHWGLVKGSRGCIQKLIEYGSDRFASSAQGKTPGVTAEEMGTVRIWHRALADCGYNEDGTQMTVGFPLSWILKDRRAFMSKFFFLFPFLMIWSVIMILSHMVVYAAIPIALVSAFAFNWAAKQALPWAPADMRSIHKTPWLAGIFAGTLFWVGVRWVTHILPVTFFSNPFANIFFGVCYGLCAWFYFYSMLEDPGYVPKLASRGQQKAVIEELFSLWKFDEQNFCVHCMLRMPLRSKHCKKCSRCVGKHDHHCPWIYNCVGVNNLRHFFLYIASMEAGIIIFVTLVLSYLEATPSPTPAQCNVLSAEICSILLKDPFTIVLTIWTCLQLTWVTMLLVVQLVQISRAQTTYESMHSRLHAHDEDISTAMTSVITAGTTSLEGAQLASSSSPTPSASGVATPAGPAGAATTAPGMPPGSNVPAQPGIGRRPHPHHRPSEGCLTQWKKLLGIDTFLETAFYGSKGHPDRAGTAAARRRPKNQFSRGVVTNCKDFWCDPAPIFKKRENGVAMLDGVVVNYAKMYDVPPRMKFSRRQGAAYESIAADAV</sequence>
<dbReference type="PROSITE" id="PS50297">
    <property type="entry name" value="ANK_REP_REGION"/>
    <property type="match status" value="1"/>
</dbReference>
<dbReference type="EMBL" id="KV407460">
    <property type="protein sequence ID" value="KZF21557.1"/>
    <property type="molecule type" value="Genomic_DNA"/>
</dbReference>
<comment type="catalytic activity">
    <reaction evidence="11 13">
        <text>L-cysteinyl-[protein] + hexadecanoyl-CoA = S-hexadecanoyl-L-cysteinyl-[protein] + CoA</text>
        <dbReference type="Rhea" id="RHEA:36683"/>
        <dbReference type="Rhea" id="RHEA-COMP:10131"/>
        <dbReference type="Rhea" id="RHEA-COMP:11032"/>
        <dbReference type="ChEBI" id="CHEBI:29950"/>
        <dbReference type="ChEBI" id="CHEBI:57287"/>
        <dbReference type="ChEBI" id="CHEBI:57379"/>
        <dbReference type="ChEBI" id="CHEBI:74151"/>
        <dbReference type="EC" id="2.3.1.225"/>
    </reaction>
</comment>
<dbReference type="OrthoDB" id="6781668at2759"/>
<dbReference type="RefSeq" id="XP_018187112.1">
    <property type="nucleotide sequence ID" value="XM_018329332.1"/>
</dbReference>
<reference evidence="16 17" key="1">
    <citation type="journal article" date="2016" name="Fungal Biol.">
        <title>The genome of Xylona heveae provides a window into fungal endophytism.</title>
        <authorList>
            <person name="Gazis R."/>
            <person name="Kuo A."/>
            <person name="Riley R."/>
            <person name="LaButti K."/>
            <person name="Lipzen A."/>
            <person name="Lin J."/>
            <person name="Amirebrahimi M."/>
            <person name="Hesse C.N."/>
            <person name="Spatafora J.W."/>
            <person name="Henrissat B."/>
            <person name="Hainaut M."/>
            <person name="Grigoriev I.V."/>
            <person name="Hibbett D.S."/>
        </authorList>
    </citation>
    <scope>NUCLEOTIDE SEQUENCE [LARGE SCALE GENOMIC DNA]</scope>
    <source>
        <strain evidence="16 17">TC161</strain>
    </source>
</reference>
<evidence type="ECO:0000256" key="10">
    <source>
        <dbReference type="ARBA" id="ARBA00023288"/>
    </source>
</evidence>
<protein>
    <recommendedName>
        <fullName evidence="13">Palmitoyltransferase</fullName>
        <ecNumber evidence="13">2.3.1.225</ecNumber>
    </recommendedName>
</protein>
<keyword evidence="4 13" id="KW-0812">Transmembrane</keyword>
<keyword evidence="13 16" id="KW-0808">Transferase</keyword>
<dbReference type="STRING" id="1328760.A0A165FZ83"/>
<evidence type="ECO:0000313" key="17">
    <source>
        <dbReference type="Proteomes" id="UP000076632"/>
    </source>
</evidence>